<dbReference type="EMBL" id="CADCXU010015122">
    <property type="protein sequence ID" value="CAB0004629.1"/>
    <property type="molecule type" value="Genomic_DNA"/>
</dbReference>
<dbReference type="PANTHER" id="PTHR32215">
    <property type="entry name" value="CILIA- AND FLAGELLA-ASSOCIATED PROTEIN 57"/>
    <property type="match status" value="1"/>
</dbReference>
<evidence type="ECO:0000313" key="2">
    <source>
        <dbReference type="EMBL" id="CAB0004629.1"/>
    </source>
</evidence>
<dbReference type="InterPro" id="IPR011044">
    <property type="entry name" value="Quino_amine_DH_bsu"/>
</dbReference>
<sequence>MQGRPSSGNLQINANGQLTASKDSSISVNAHATIGATSSSGNSLNQASWTDAPRPSPVAGHNWQGSVSASTTGSSTGQNVNGQARPTGSMQAGIDIGQAAQQNAGTASQTQVLPAMPSPNLQINAHGQLTASKDTGLSVDAHASIGASTSGQNHQTNDHQGESVQGQTQQHDHPADDWWGLGQIDDHPQPVYVGVAYGYLETINEKSKHSISTQCLLLGLWFCAELLTRMRSPWDGELSPLRRRPAREGLECTRPSPLNPIQLKKTEQQRENTGVGSLHGRATGVELADIPNTGYKFADSYSCRCSWSASSNAARAGAHFSKLNRKRTKAHKSEDLWNSRSDGGWRFIRRNACNKSCKDRVFPIMETGVDVPPRARIQNSAPGETHRRKRGAQDGKPGTRADGYATRARKIRETRTRNCGAATATDHDELKNASRSENWRRAGSAGQREEGGQKPASGGATTPFLLTRRAGRYKIAMDGKPHQTGQRKDFQDEELQPELEPGLAAKLEPHFIFGLTSSIRGGTNFINDETIVRPIGRILVFDPIPAPKQPNVHKHSRRYVRVKSPYKVGVIAVSPDRQVLAVAIHGGVHPHPKAAVSFYDTNTLQRHVTIGCPTDNNLIQMYDHIAFTEDGEHLVAITGEPDGRLIYYKWRSGGVVASTRADGKWTGAASTITVIYHGLHGTMDERSSKCPGNWPRYASWNERKQVANQQYRPSTMRMNKTQHRVRIVTKSVD</sequence>
<accession>A0A6H5GSW2</accession>
<proteinExistence type="predicted"/>
<feature type="region of interest" description="Disordered" evidence="1">
    <location>
        <begin position="374"/>
        <end position="463"/>
    </location>
</feature>
<feature type="region of interest" description="Disordered" evidence="1">
    <location>
        <begin position="35"/>
        <end position="90"/>
    </location>
</feature>
<evidence type="ECO:0000313" key="3">
    <source>
        <dbReference type="Proteomes" id="UP000479000"/>
    </source>
</evidence>
<evidence type="ECO:0000256" key="1">
    <source>
        <dbReference type="SAM" id="MobiDB-lite"/>
    </source>
</evidence>
<reference evidence="2 3" key="1">
    <citation type="submission" date="2020-02" db="EMBL/GenBank/DDBJ databases">
        <authorList>
            <person name="Ferguson B K."/>
        </authorList>
    </citation>
    <scope>NUCLEOTIDE SEQUENCE [LARGE SCALE GENOMIC DNA]</scope>
</reference>
<keyword evidence="3" id="KW-1185">Reference proteome</keyword>
<dbReference type="SUPFAM" id="SSF50969">
    <property type="entry name" value="YVTN repeat-like/Quinoprotein amine dehydrogenase"/>
    <property type="match status" value="1"/>
</dbReference>
<organism evidence="2 3">
    <name type="scientific">Nesidiocoris tenuis</name>
    <dbReference type="NCBI Taxonomy" id="355587"/>
    <lineage>
        <taxon>Eukaryota</taxon>
        <taxon>Metazoa</taxon>
        <taxon>Ecdysozoa</taxon>
        <taxon>Arthropoda</taxon>
        <taxon>Hexapoda</taxon>
        <taxon>Insecta</taxon>
        <taxon>Pterygota</taxon>
        <taxon>Neoptera</taxon>
        <taxon>Paraneoptera</taxon>
        <taxon>Hemiptera</taxon>
        <taxon>Heteroptera</taxon>
        <taxon>Panheteroptera</taxon>
        <taxon>Cimicomorpha</taxon>
        <taxon>Miridae</taxon>
        <taxon>Dicyphina</taxon>
        <taxon>Nesidiocoris</taxon>
    </lineage>
</organism>
<dbReference type="AlphaFoldDB" id="A0A6H5GSW2"/>
<feature type="compositionally biased region" description="Polar residues" evidence="1">
    <location>
        <begin position="78"/>
        <end position="90"/>
    </location>
</feature>
<feature type="region of interest" description="Disordered" evidence="1">
    <location>
        <begin position="147"/>
        <end position="177"/>
    </location>
</feature>
<protein>
    <submittedName>
        <fullName evidence="2">Uncharacterized protein</fullName>
    </submittedName>
</protein>
<name>A0A6H5GSW2_9HEMI</name>
<dbReference type="Proteomes" id="UP000479000">
    <property type="component" value="Unassembled WGS sequence"/>
</dbReference>
<feature type="compositionally biased region" description="Polar residues" evidence="1">
    <location>
        <begin position="35"/>
        <end position="49"/>
    </location>
</feature>
<dbReference type="OrthoDB" id="10251741at2759"/>
<dbReference type="InterPro" id="IPR052993">
    <property type="entry name" value="CFA-57"/>
</dbReference>
<feature type="compositionally biased region" description="Low complexity" evidence="1">
    <location>
        <begin position="65"/>
        <end position="77"/>
    </location>
</feature>
<dbReference type="InterPro" id="IPR015943">
    <property type="entry name" value="WD40/YVTN_repeat-like_dom_sf"/>
</dbReference>
<dbReference type="PANTHER" id="PTHR32215:SF0">
    <property type="entry name" value="CILIA- AND FLAGELLA-ASSOCIATED PROTEIN 57"/>
    <property type="match status" value="1"/>
</dbReference>
<feature type="compositionally biased region" description="Basic and acidic residues" evidence="1">
    <location>
        <begin position="425"/>
        <end position="440"/>
    </location>
</feature>
<gene>
    <name evidence="2" type="ORF">NTEN_LOCUS10106</name>
</gene>
<dbReference type="Gene3D" id="2.130.10.10">
    <property type="entry name" value="YVTN repeat-like/Quinoprotein amine dehydrogenase"/>
    <property type="match status" value="1"/>
</dbReference>